<dbReference type="PANTHER" id="PTHR19446">
    <property type="entry name" value="REVERSE TRANSCRIPTASES"/>
    <property type="match status" value="1"/>
</dbReference>
<proteinExistence type="predicted"/>
<evidence type="ECO:0008006" key="3">
    <source>
        <dbReference type="Google" id="ProtNLM"/>
    </source>
</evidence>
<sequence length="454" mass="53624">MAILPKAIYRFNAIPIKLPMTFFTELEQTIQTFIWNNKRPRIAKAILRNKNQAGGITLPDFKKYYKATVIKTVWYWYQNRQTDQWNRIENLEINPDTYGQLIFDKGGKNIKWEKESLFSKHCWETWTAVCKAMKLEHTLTPCTKINSKWLKDLNIRQDTIKLLEENIGKTLSDINIMNIFSGQSPKAIEIRAKINPWDLIKLKSFCTAKETQKKTKRQLTEWEKIVSNDATDKGLISRIYKQLIQLNSKKTNQSMEKWAKDLNRHFSKEDIQMANKHMKKCSTSLIIREMQIKTTMRYHLTPVRMSANNKCWRGCGEKGTLLHCWWDCKLVQPLWKAVWRFLRKLNIELSFDPAIPLLGIYPEKTMTRKDTYTPVFTAALFTIAKTWKQPKCPLTEEWIKKMRYIYTMEYYSAIKRKEIPAFLATGMDLEIILLSEVSQTMRYQHQMLSLTCGI</sequence>
<dbReference type="Ensembl" id="ENSSSCT00000100554.1">
    <property type="protein sequence ID" value="ENSSSCP00000080294.1"/>
    <property type="gene ID" value="ENSSSCG00000058898.1"/>
</dbReference>
<organism evidence="1 2">
    <name type="scientific">Sus scrofa</name>
    <name type="common">Pig</name>
    <dbReference type="NCBI Taxonomy" id="9823"/>
    <lineage>
        <taxon>Eukaryota</taxon>
        <taxon>Metazoa</taxon>
        <taxon>Chordata</taxon>
        <taxon>Craniata</taxon>
        <taxon>Vertebrata</taxon>
        <taxon>Euteleostomi</taxon>
        <taxon>Mammalia</taxon>
        <taxon>Eutheria</taxon>
        <taxon>Laurasiatheria</taxon>
        <taxon>Artiodactyla</taxon>
        <taxon>Suina</taxon>
        <taxon>Suidae</taxon>
        <taxon>Sus</taxon>
    </lineage>
</organism>
<protein>
    <recommendedName>
        <fullName evidence="3">Reverse transcriptase domain-containing protein</fullName>
    </recommendedName>
</protein>
<dbReference type="AlphaFoldDB" id="A0A8W4FLS7"/>
<name>A0A8W4FLS7_PIG</name>
<reference evidence="1" key="2">
    <citation type="submission" date="2025-08" db="UniProtKB">
        <authorList>
            <consortium name="Ensembl"/>
        </authorList>
    </citation>
    <scope>IDENTIFICATION</scope>
</reference>
<dbReference type="GeneTree" id="ENSGT01150000286916"/>
<reference evidence="1" key="1">
    <citation type="journal article" date="2020" name="Gigascience">
        <title>An improved pig reference genome sequence to enable pig genetics and genomics research.</title>
        <authorList>
            <person name="Warr A."/>
            <person name="Affara N."/>
            <person name="Aken B."/>
            <person name="Beiki H."/>
            <person name="Bickhart D.M."/>
            <person name="Billis K."/>
            <person name="Chow W."/>
            <person name="Eory L."/>
            <person name="Finlayson H.A."/>
            <person name="Flicek P."/>
            <person name="Giron C.G."/>
            <person name="Griffin D.K."/>
            <person name="Hall R."/>
            <person name="Hannum G."/>
            <person name="Hourlier T."/>
            <person name="Howe K."/>
            <person name="Hume D.A."/>
            <person name="Izuogu O."/>
            <person name="Kim K."/>
            <person name="Koren S."/>
            <person name="Liu H."/>
            <person name="Manchanda N."/>
            <person name="Martin F.J."/>
            <person name="Nonneman D.J."/>
            <person name="O'Connor R.E."/>
            <person name="Phillippy A.M."/>
            <person name="Rohrer G.A."/>
            <person name="Rosen B.D."/>
            <person name="Rund L.A."/>
            <person name="Sargent C.A."/>
            <person name="Schook L.B."/>
            <person name="Schroeder S.G."/>
            <person name="Schwartz A.S."/>
            <person name="Skinner B.M."/>
            <person name="Talbot R."/>
            <person name="Tseng E."/>
            <person name="Tuggle C.K."/>
            <person name="Watson M."/>
            <person name="Smith T.P.L."/>
            <person name="Archibald A.L."/>
        </authorList>
    </citation>
    <scope>NUCLEOTIDE SEQUENCE [LARGE SCALE GENOMIC DNA]</scope>
    <source>
        <strain evidence="1">Duroc</strain>
    </source>
</reference>
<dbReference type="Proteomes" id="UP000008227">
    <property type="component" value="Chromosome 8"/>
</dbReference>
<keyword evidence="2" id="KW-1185">Reference proteome</keyword>
<evidence type="ECO:0000313" key="2">
    <source>
        <dbReference type="Proteomes" id="UP000008227"/>
    </source>
</evidence>
<evidence type="ECO:0000313" key="1">
    <source>
        <dbReference type="Ensembl" id="ENSSSCP00000080294.1"/>
    </source>
</evidence>
<accession>A0A8W4FLS7</accession>
<reference evidence="1" key="3">
    <citation type="submission" date="2025-09" db="UniProtKB">
        <authorList>
            <consortium name="Ensembl"/>
        </authorList>
    </citation>
    <scope>IDENTIFICATION</scope>
</reference>